<accession>A0A1M5GN97</accession>
<proteinExistence type="inferred from homology"/>
<reference evidence="3 4" key="1">
    <citation type="submission" date="2016-11" db="EMBL/GenBank/DDBJ databases">
        <authorList>
            <person name="Jaros S."/>
            <person name="Januszkiewicz K."/>
            <person name="Wedrychowicz H."/>
        </authorList>
    </citation>
    <scope>NUCLEOTIDE SEQUENCE [LARGE SCALE GENOMIC DNA]</scope>
    <source>
        <strain evidence="3 4">DSM 26883</strain>
    </source>
</reference>
<dbReference type="Proteomes" id="UP000184436">
    <property type="component" value="Unassembled WGS sequence"/>
</dbReference>
<dbReference type="InterPro" id="IPR012337">
    <property type="entry name" value="RNaseH-like_sf"/>
</dbReference>
<dbReference type="EMBL" id="FQVD01000073">
    <property type="protein sequence ID" value="SHG05176.1"/>
    <property type="molecule type" value="Genomic_DNA"/>
</dbReference>
<comment type="similarity">
    <text evidence="1">Belongs to the transposase IS21/IS408/IS1162 family.</text>
</comment>
<protein>
    <submittedName>
        <fullName evidence="3">Transposase</fullName>
    </submittedName>
</protein>
<evidence type="ECO:0000256" key="1">
    <source>
        <dbReference type="ARBA" id="ARBA00009277"/>
    </source>
</evidence>
<name>A0A1M5GN97_9BACE</name>
<dbReference type="PROSITE" id="PS50994">
    <property type="entry name" value="INTEGRASE"/>
    <property type="match status" value="1"/>
</dbReference>
<evidence type="ECO:0000313" key="3">
    <source>
        <dbReference type="EMBL" id="SHG05176.1"/>
    </source>
</evidence>
<dbReference type="GO" id="GO:0015074">
    <property type="term" value="P:DNA integration"/>
    <property type="evidence" value="ECO:0007669"/>
    <property type="project" value="InterPro"/>
</dbReference>
<dbReference type="Gene3D" id="3.30.420.10">
    <property type="entry name" value="Ribonuclease H-like superfamily/Ribonuclease H"/>
    <property type="match status" value="1"/>
</dbReference>
<dbReference type="NCBIfam" id="NF033546">
    <property type="entry name" value="transpos_IS21"/>
    <property type="match status" value="1"/>
</dbReference>
<gene>
    <name evidence="3" type="ORF">SAMN05444349_1732</name>
</gene>
<dbReference type="OrthoDB" id="3193769at2"/>
<dbReference type="GO" id="GO:0003676">
    <property type="term" value="F:nucleic acid binding"/>
    <property type="evidence" value="ECO:0007669"/>
    <property type="project" value="InterPro"/>
</dbReference>
<dbReference type="InterPro" id="IPR001584">
    <property type="entry name" value="Integrase_cat-core"/>
</dbReference>
<keyword evidence="4" id="KW-1185">Reference proteome</keyword>
<sequence length="533" mass="61107">MVTKLKNILRCYQSGMGLKEMAAVFHISRNSTRKYVRLFQSSGKSMEELLAMTEEQLRQELGQEKVRHSKPSERETELEALLPEYAKQLTRKGMSKARLYEQYHAAYPDGYGLTMFKQALRQYLHQSKVVGHVEHYAGDQMYIDFAGDRLEVVDCMTGETKKAEVFVAILPFSHYTYCEAVWSQRKEDLIKGCEGAMQYFGGVPAAIVPDNLKAAVSRSDRNEPVINEVFAAFAEHYGCAVYPARVRHPKDKALVENAVKLLYKSVYADIEGMTFGSLDELNIAIHISLLDFNEKTMAGRDVSRVQMFNRMEKDMLRPLPERRFTVKERKLMTVGKNCYVSLFKHHYSVPREHVGKRVVILYDADTVEIYCGLNLVAVHDRCDIPYAYSWKREHNLPGHYGAYDKDLEELFVRAGQIDNIVLDYLREVDRHIQYPPKSFSSCRGIITLEKKYGADRLIAACACAGMKAEYGYQALRRVLELGEDADFLPDENGNISRPQEPVPSLIHKNIRGREYFLAQNSNNNKKDNNGNRQ</sequence>
<feature type="domain" description="Integrase catalytic" evidence="2">
    <location>
        <begin position="130"/>
        <end position="328"/>
    </location>
</feature>
<organism evidence="3 4">
    <name type="scientific">Bacteroides faecichinchillae</name>
    <dbReference type="NCBI Taxonomy" id="871325"/>
    <lineage>
        <taxon>Bacteria</taxon>
        <taxon>Pseudomonadati</taxon>
        <taxon>Bacteroidota</taxon>
        <taxon>Bacteroidia</taxon>
        <taxon>Bacteroidales</taxon>
        <taxon>Bacteroidaceae</taxon>
        <taxon>Bacteroides</taxon>
    </lineage>
</organism>
<dbReference type="AlphaFoldDB" id="A0A1M5GN97"/>
<dbReference type="STRING" id="871325.SAMN05444349_1732"/>
<dbReference type="Pfam" id="PF22483">
    <property type="entry name" value="Mu-transpos_C_2"/>
    <property type="match status" value="1"/>
</dbReference>
<dbReference type="InterPro" id="IPR054353">
    <property type="entry name" value="IstA-like_C"/>
</dbReference>
<dbReference type="Pfam" id="PF00665">
    <property type="entry name" value="rve"/>
    <property type="match status" value="1"/>
</dbReference>
<dbReference type="RefSeq" id="WP_025076551.1">
    <property type="nucleotide sequence ID" value="NZ_FQVD01000073.1"/>
</dbReference>
<dbReference type="SUPFAM" id="SSF53098">
    <property type="entry name" value="Ribonuclease H-like"/>
    <property type="match status" value="1"/>
</dbReference>
<dbReference type="InterPro" id="IPR036397">
    <property type="entry name" value="RNaseH_sf"/>
</dbReference>
<dbReference type="PANTHER" id="PTHR35004:SF8">
    <property type="entry name" value="TRANSPOSASE RV3428C-RELATED"/>
    <property type="match status" value="1"/>
</dbReference>
<dbReference type="PANTHER" id="PTHR35004">
    <property type="entry name" value="TRANSPOSASE RV3428C-RELATED"/>
    <property type="match status" value="1"/>
</dbReference>
<evidence type="ECO:0000259" key="2">
    <source>
        <dbReference type="PROSITE" id="PS50994"/>
    </source>
</evidence>
<evidence type="ECO:0000313" key="4">
    <source>
        <dbReference type="Proteomes" id="UP000184436"/>
    </source>
</evidence>